<name>A0A6L7A684_LEULA</name>
<dbReference type="Pfam" id="PF13460">
    <property type="entry name" value="NAD_binding_10"/>
    <property type="match status" value="1"/>
</dbReference>
<dbReference type="Proteomes" id="UP000478636">
    <property type="component" value="Unassembled WGS sequence"/>
</dbReference>
<protein>
    <submittedName>
        <fullName evidence="2">NAD(P)H-binding protein</fullName>
    </submittedName>
</protein>
<gene>
    <name evidence="2" type="ORF">GQS40_05270</name>
</gene>
<dbReference type="AlphaFoldDB" id="A0A6L7A684"/>
<dbReference type="EMBL" id="WSZI01000013">
    <property type="protein sequence ID" value="MWN21087.1"/>
    <property type="molecule type" value="Genomic_DNA"/>
</dbReference>
<dbReference type="RefSeq" id="WP_029509388.1">
    <property type="nucleotide sequence ID" value="NZ_DAITWI010000001.1"/>
</dbReference>
<reference evidence="2 3" key="1">
    <citation type="submission" date="2019-12" db="EMBL/GenBank/DDBJ databases">
        <title>Complete genome sequence of Leuconostoc lactis strain AVN1 provides insights into metabolic potential.</title>
        <authorList>
            <person name="Besrour N."/>
            <person name="Najjari A."/>
            <person name="Fhoula I."/>
            <person name="Jaballah S."/>
            <person name="Klibi N."/>
            <person name="Ouzari H.I."/>
        </authorList>
    </citation>
    <scope>NUCLEOTIDE SEQUENCE [LARGE SCALE GENOMIC DNA]</scope>
    <source>
        <strain evidence="2 3">AVN1</strain>
    </source>
</reference>
<evidence type="ECO:0000313" key="3">
    <source>
        <dbReference type="Proteomes" id="UP000478636"/>
    </source>
</evidence>
<dbReference type="SUPFAM" id="SSF51735">
    <property type="entry name" value="NAD(P)-binding Rossmann-fold domains"/>
    <property type="match status" value="1"/>
</dbReference>
<dbReference type="InterPro" id="IPR016040">
    <property type="entry name" value="NAD(P)-bd_dom"/>
</dbReference>
<accession>A0A6L7A684</accession>
<dbReference type="Gene3D" id="3.40.50.720">
    <property type="entry name" value="NAD(P)-binding Rossmann-like Domain"/>
    <property type="match status" value="1"/>
</dbReference>
<comment type="caution">
    <text evidence="2">The sequence shown here is derived from an EMBL/GenBank/DDBJ whole genome shotgun (WGS) entry which is preliminary data.</text>
</comment>
<sequence length="211" mass="22686">MKVFVAGATGRVATVLLQSLVAQGHEVVAGARSPEKIMVSDHITPVKLDLHDTVTHLAQTVKDVAAIYFVAGSRSQDLLQTDAFGAVKMMQVAEMNHIQRFIMLSSAFSLTPEKWDNPALAGLLDYNIAKFFADNYLVNQTQLDYTILQATALVAGEGTHHIALNDTSGSKNTIQNVGDTLASLLNHDNTIKQVIQMSDGPVTIDTALAAI</sequence>
<proteinExistence type="predicted"/>
<dbReference type="InterPro" id="IPR036291">
    <property type="entry name" value="NAD(P)-bd_dom_sf"/>
</dbReference>
<evidence type="ECO:0000259" key="1">
    <source>
        <dbReference type="Pfam" id="PF13460"/>
    </source>
</evidence>
<feature type="domain" description="NAD(P)-binding" evidence="1">
    <location>
        <begin position="7"/>
        <end position="187"/>
    </location>
</feature>
<evidence type="ECO:0000313" key="2">
    <source>
        <dbReference type="EMBL" id="MWN21087.1"/>
    </source>
</evidence>
<dbReference type="PANTHER" id="PTHR15020:SF50">
    <property type="entry name" value="UPF0659 PROTEIN YMR090W"/>
    <property type="match status" value="1"/>
</dbReference>
<dbReference type="PANTHER" id="PTHR15020">
    <property type="entry name" value="FLAVIN REDUCTASE-RELATED"/>
    <property type="match status" value="1"/>
</dbReference>
<organism evidence="2 3">
    <name type="scientific">Leuconostoc lactis</name>
    <dbReference type="NCBI Taxonomy" id="1246"/>
    <lineage>
        <taxon>Bacteria</taxon>
        <taxon>Bacillati</taxon>
        <taxon>Bacillota</taxon>
        <taxon>Bacilli</taxon>
        <taxon>Lactobacillales</taxon>
        <taxon>Lactobacillaceae</taxon>
        <taxon>Leuconostoc</taxon>
    </lineage>
</organism>